<sequence length="38" mass="4194">MKNTRASVTIATDRMGLPSGWCRILNNAPMMTMDAPQL</sequence>
<protein>
    <submittedName>
        <fullName evidence="1">Uncharacterized protein</fullName>
    </submittedName>
</protein>
<organism evidence="1 2">
    <name type="scientific">Tannerella sp. oral taxon BU063 isolate Cell 1/3</name>
    <dbReference type="NCBI Taxonomy" id="1411022"/>
    <lineage>
        <taxon>Bacteria</taxon>
        <taxon>Pseudomonadati</taxon>
        <taxon>Bacteroidota</taxon>
        <taxon>Bacteroidia</taxon>
        <taxon>Bacteroidales</taxon>
        <taxon>Tannerellaceae</taxon>
        <taxon>Tannerella</taxon>
    </lineage>
</organism>
<reference evidence="1 2" key="1">
    <citation type="submission" date="2013-11" db="EMBL/GenBank/DDBJ databases">
        <title>Single cell genomics of uncultured Tannerella BU063 (oral taxon 286).</title>
        <authorList>
            <person name="Beall C.J."/>
            <person name="Campbell A.G."/>
            <person name="Griffen A.L."/>
            <person name="Podar M."/>
            <person name="Leys E.J."/>
        </authorList>
    </citation>
    <scope>NUCLEOTIDE SEQUENCE [LARGE SCALE GENOMIC DNA]</scope>
    <source>
        <strain evidence="1">Cell 1/3</strain>
    </source>
</reference>
<evidence type="ECO:0000313" key="2">
    <source>
        <dbReference type="Proteomes" id="UP000034982"/>
    </source>
</evidence>
<comment type="caution">
    <text evidence="1">The sequence shown here is derived from an EMBL/GenBank/DDBJ whole genome shotgun (WGS) entry which is preliminary data.</text>
</comment>
<dbReference type="Proteomes" id="UP000034982">
    <property type="component" value="Unassembled WGS sequence"/>
</dbReference>
<accession>W2CSQ2</accession>
<name>W2CSQ2_9BACT</name>
<gene>
    <name evidence="1" type="ORF">T230_04775</name>
</gene>
<dbReference type="AlphaFoldDB" id="W2CSQ2"/>
<dbReference type="EMBL" id="AYYE01000815">
    <property type="protein sequence ID" value="ETK09477.1"/>
    <property type="molecule type" value="Genomic_DNA"/>
</dbReference>
<proteinExistence type="predicted"/>
<evidence type="ECO:0000313" key="1">
    <source>
        <dbReference type="EMBL" id="ETK09477.1"/>
    </source>
</evidence>